<protein>
    <recommendedName>
        <fullName evidence="5">Lipoyl-binding domain-containing protein</fullName>
    </recommendedName>
</protein>
<dbReference type="Pfam" id="PF00364">
    <property type="entry name" value="Biotin_lipoyl"/>
    <property type="match status" value="1"/>
</dbReference>
<reference evidence="6" key="1">
    <citation type="submission" date="2022-12" db="EMBL/GenBank/DDBJ databases">
        <authorList>
            <person name="Krivoruchko A.V."/>
            <person name="Elkin A."/>
        </authorList>
    </citation>
    <scope>NUCLEOTIDE SEQUENCE</scope>
    <source>
        <strain evidence="6">IEGM 1388</strain>
    </source>
</reference>
<dbReference type="InterPro" id="IPR003016">
    <property type="entry name" value="2-oxoA_DH_lipoyl-BS"/>
</dbReference>
<keyword evidence="3" id="KW-0450">Lipoyl</keyword>
<name>A0ABT4MNR2_GORRU</name>
<feature type="domain" description="Lipoyl-binding" evidence="5">
    <location>
        <begin position="20"/>
        <end position="94"/>
    </location>
</feature>
<proteinExistence type="predicted"/>
<dbReference type="InterPro" id="IPR000089">
    <property type="entry name" value="Biotin_lipoyl"/>
</dbReference>
<comment type="caution">
    <text evidence="6">The sequence shown here is derived from an EMBL/GenBank/DDBJ whole genome shotgun (WGS) entry which is preliminary data.</text>
</comment>
<dbReference type="InterPro" id="IPR050743">
    <property type="entry name" value="2-oxoacid_DH_E2_comp"/>
</dbReference>
<dbReference type="Gene3D" id="2.40.50.100">
    <property type="match status" value="1"/>
</dbReference>
<organism evidence="6 7">
    <name type="scientific">Gordonia rubripertincta</name>
    <name type="common">Rhodococcus corallinus</name>
    <dbReference type="NCBI Taxonomy" id="36822"/>
    <lineage>
        <taxon>Bacteria</taxon>
        <taxon>Bacillati</taxon>
        <taxon>Actinomycetota</taxon>
        <taxon>Actinomycetes</taxon>
        <taxon>Mycobacteriales</taxon>
        <taxon>Gordoniaceae</taxon>
        <taxon>Gordonia</taxon>
    </lineage>
</organism>
<dbReference type="CDD" id="cd06849">
    <property type="entry name" value="lipoyl_domain"/>
    <property type="match status" value="1"/>
</dbReference>
<evidence type="ECO:0000313" key="7">
    <source>
        <dbReference type="Proteomes" id="UP001067235"/>
    </source>
</evidence>
<dbReference type="PANTHER" id="PTHR43178:SF5">
    <property type="entry name" value="LIPOAMIDE ACYLTRANSFERASE COMPONENT OF BRANCHED-CHAIN ALPHA-KETO ACID DEHYDROGENASE COMPLEX, MITOCHONDRIAL"/>
    <property type="match status" value="1"/>
</dbReference>
<evidence type="ECO:0000256" key="1">
    <source>
        <dbReference type="ARBA" id="ARBA00001938"/>
    </source>
</evidence>
<dbReference type="InterPro" id="IPR011053">
    <property type="entry name" value="Single_hybrid_motif"/>
</dbReference>
<keyword evidence="2" id="KW-0808">Transferase</keyword>
<dbReference type="PROSITE" id="PS50968">
    <property type="entry name" value="BIOTINYL_LIPOYL"/>
    <property type="match status" value="1"/>
</dbReference>
<dbReference type="EMBL" id="JAPWIE010000001">
    <property type="protein sequence ID" value="MCZ4548642.1"/>
    <property type="molecule type" value="Genomic_DNA"/>
</dbReference>
<dbReference type="Proteomes" id="UP001067235">
    <property type="component" value="Unassembled WGS sequence"/>
</dbReference>
<accession>A0ABT4MNR2</accession>
<evidence type="ECO:0000259" key="5">
    <source>
        <dbReference type="PROSITE" id="PS50968"/>
    </source>
</evidence>
<evidence type="ECO:0000256" key="4">
    <source>
        <dbReference type="ARBA" id="ARBA00023315"/>
    </source>
</evidence>
<keyword evidence="7" id="KW-1185">Reference proteome</keyword>
<dbReference type="PROSITE" id="PS00189">
    <property type="entry name" value="LIPOYL"/>
    <property type="match status" value="1"/>
</dbReference>
<keyword evidence="4" id="KW-0012">Acyltransferase</keyword>
<dbReference type="SUPFAM" id="SSF51230">
    <property type="entry name" value="Single hybrid motif"/>
    <property type="match status" value="1"/>
</dbReference>
<evidence type="ECO:0000313" key="6">
    <source>
        <dbReference type="EMBL" id="MCZ4548642.1"/>
    </source>
</evidence>
<evidence type="ECO:0000256" key="2">
    <source>
        <dbReference type="ARBA" id="ARBA00022679"/>
    </source>
</evidence>
<evidence type="ECO:0000256" key="3">
    <source>
        <dbReference type="ARBA" id="ARBA00022823"/>
    </source>
</evidence>
<comment type="cofactor">
    <cofactor evidence="1">
        <name>(R)-lipoate</name>
        <dbReference type="ChEBI" id="CHEBI:83088"/>
    </cofactor>
</comment>
<gene>
    <name evidence="6" type="ORF">O4213_01515</name>
</gene>
<sequence>MTHVMPMCARGTIGDIMADIIEVKIPHSGSVENVEINEWLVAVGDDVEADQAIADVSTDKVDTELVAPCDGRIAALLFGDESELSVGTVAALMVAPGVSDEDAAAAAADYTPSSDG</sequence>
<dbReference type="RefSeq" id="WP_301569134.1">
    <property type="nucleotide sequence ID" value="NZ_JAPWIE010000001.1"/>
</dbReference>
<dbReference type="PANTHER" id="PTHR43178">
    <property type="entry name" value="DIHYDROLIPOAMIDE ACETYLTRANSFERASE COMPONENT OF PYRUVATE DEHYDROGENASE COMPLEX"/>
    <property type="match status" value="1"/>
</dbReference>